<sequence length="62" mass="7123">MRHCAVKGSLTFLKISFDIGVTFCFPLQFFISSALSRLWAWRLFLMLRFSYNLLALVSSSLA</sequence>
<proteinExistence type="predicted"/>
<evidence type="ECO:0000313" key="2">
    <source>
        <dbReference type="EMBL" id="RIB21780.1"/>
    </source>
</evidence>
<reference evidence="2 3" key="1">
    <citation type="submission" date="2018-06" db="EMBL/GenBank/DDBJ databases">
        <title>Comparative genomics reveals the genomic features of Rhizophagus irregularis, R. cerebriforme, R. diaphanum and Gigaspora rosea, and their symbiotic lifestyle signature.</title>
        <authorList>
            <person name="Morin E."/>
            <person name="San Clemente H."/>
            <person name="Chen E.C.H."/>
            <person name="De La Providencia I."/>
            <person name="Hainaut M."/>
            <person name="Kuo A."/>
            <person name="Kohler A."/>
            <person name="Murat C."/>
            <person name="Tang N."/>
            <person name="Roy S."/>
            <person name="Loubradou J."/>
            <person name="Henrissat B."/>
            <person name="Grigoriev I.V."/>
            <person name="Corradi N."/>
            <person name="Roux C."/>
            <person name="Martin F.M."/>
        </authorList>
    </citation>
    <scope>NUCLEOTIDE SEQUENCE [LARGE SCALE GENOMIC DNA]</scope>
    <source>
        <strain evidence="2 3">DAOM 194757</strain>
    </source>
</reference>
<protein>
    <submittedName>
        <fullName evidence="2">Uncharacterized protein</fullName>
    </submittedName>
</protein>
<evidence type="ECO:0000256" key="1">
    <source>
        <dbReference type="SAM" id="Phobius"/>
    </source>
</evidence>
<name>A0A397VH22_9GLOM</name>
<dbReference type="EMBL" id="QKWP01000341">
    <property type="protein sequence ID" value="RIB21780.1"/>
    <property type="molecule type" value="Genomic_DNA"/>
</dbReference>
<keyword evidence="1" id="KW-1133">Transmembrane helix</keyword>
<feature type="transmembrane region" description="Helical" evidence="1">
    <location>
        <begin position="12"/>
        <end position="32"/>
    </location>
</feature>
<accession>A0A397VH22</accession>
<keyword evidence="1" id="KW-0472">Membrane</keyword>
<keyword evidence="3" id="KW-1185">Reference proteome</keyword>
<gene>
    <name evidence="2" type="ORF">C2G38_2175649</name>
</gene>
<evidence type="ECO:0000313" key="3">
    <source>
        <dbReference type="Proteomes" id="UP000266673"/>
    </source>
</evidence>
<organism evidence="2 3">
    <name type="scientific">Gigaspora rosea</name>
    <dbReference type="NCBI Taxonomy" id="44941"/>
    <lineage>
        <taxon>Eukaryota</taxon>
        <taxon>Fungi</taxon>
        <taxon>Fungi incertae sedis</taxon>
        <taxon>Mucoromycota</taxon>
        <taxon>Glomeromycotina</taxon>
        <taxon>Glomeromycetes</taxon>
        <taxon>Diversisporales</taxon>
        <taxon>Gigasporaceae</taxon>
        <taxon>Gigaspora</taxon>
    </lineage>
</organism>
<dbReference type="AlphaFoldDB" id="A0A397VH22"/>
<keyword evidence="1" id="KW-0812">Transmembrane</keyword>
<comment type="caution">
    <text evidence="2">The sequence shown here is derived from an EMBL/GenBank/DDBJ whole genome shotgun (WGS) entry which is preliminary data.</text>
</comment>
<dbReference type="Proteomes" id="UP000266673">
    <property type="component" value="Unassembled WGS sequence"/>
</dbReference>